<comment type="caution">
    <text evidence="1">The sequence shown here is derived from an EMBL/GenBank/DDBJ whole genome shotgun (WGS) entry which is preliminary data.</text>
</comment>
<evidence type="ECO:0000313" key="1">
    <source>
        <dbReference type="EMBL" id="EFM01364.1"/>
    </source>
</evidence>
<keyword evidence="2" id="KW-1185">Reference proteome</keyword>
<proteinExistence type="predicted"/>
<dbReference type="Proteomes" id="UP000004394">
    <property type="component" value="Unassembled WGS sequence"/>
</dbReference>
<dbReference type="AlphaFoldDB" id="E0NU97"/>
<dbReference type="EMBL" id="AEEI01000051">
    <property type="protein sequence ID" value="EFM01364.1"/>
    <property type="molecule type" value="Genomic_DNA"/>
</dbReference>
<evidence type="ECO:0000313" key="2">
    <source>
        <dbReference type="Proteomes" id="UP000004394"/>
    </source>
</evidence>
<protein>
    <submittedName>
        <fullName evidence="1">Uncharacterized protein</fullName>
    </submittedName>
</protein>
<sequence>MLRIIFKLYPYNAKNGRLFPCSLYLTHLTPHRHRIRCTAVSTRKERERGAIRKLLKYKQIEIRF</sequence>
<accession>E0NU97</accession>
<reference evidence="1" key="1">
    <citation type="submission" date="2010-07" db="EMBL/GenBank/DDBJ databases">
        <authorList>
            <person name="Muzny D."/>
            <person name="Qin X."/>
            <person name="Deng J."/>
            <person name="Jiang H."/>
            <person name="Liu Y."/>
            <person name="Qu J."/>
            <person name="Song X.-Z."/>
            <person name="Zhang L."/>
            <person name="Thornton R."/>
            <person name="Coyle M."/>
            <person name="Francisco L."/>
            <person name="Jackson L."/>
            <person name="Javaid M."/>
            <person name="Korchina V."/>
            <person name="Kovar C."/>
            <person name="Mata R."/>
            <person name="Mathew T."/>
            <person name="Ngo R."/>
            <person name="Nguyen L."/>
            <person name="Nguyen N."/>
            <person name="Okwuonu G."/>
            <person name="Ongeri F."/>
            <person name="Pham C."/>
            <person name="Simmons D."/>
            <person name="Wilczek-Boney K."/>
            <person name="Hale W."/>
            <person name="Jakkamsetti A."/>
            <person name="Pham P."/>
            <person name="Ruth R."/>
            <person name="San Lucas F."/>
            <person name="Warren J."/>
            <person name="Zhang J."/>
            <person name="Zhao Z."/>
            <person name="Zhou C."/>
            <person name="Zhu D."/>
            <person name="Lee S."/>
            <person name="Bess C."/>
            <person name="Blankenburg K."/>
            <person name="Forbes L."/>
            <person name="Fu Q."/>
            <person name="Gubbala S."/>
            <person name="Hirani K."/>
            <person name="Jayaseelan J.C."/>
            <person name="Lara F."/>
            <person name="Munidasa M."/>
            <person name="Palculict T."/>
            <person name="Patil S."/>
            <person name="Pu L.-L."/>
            <person name="Saada N."/>
            <person name="Tang L."/>
            <person name="Weissenberger G."/>
            <person name="Zhu Y."/>
            <person name="Hemphill L."/>
            <person name="Shang Y."/>
            <person name="Youmans B."/>
            <person name="Ayvaz T."/>
            <person name="Ross M."/>
            <person name="Santibanez J."/>
            <person name="Aqrawi P."/>
            <person name="Gross S."/>
            <person name="Joshi V."/>
            <person name="Fowler G."/>
            <person name="Nazareth L."/>
            <person name="Reid J."/>
            <person name="Worley K."/>
            <person name="Petrosino J."/>
            <person name="Highlander S."/>
            <person name="Gibbs R."/>
        </authorList>
    </citation>
    <scope>NUCLEOTIDE SEQUENCE [LARGE SCALE GENOMIC DNA]</scope>
    <source>
        <strain evidence="1">DSM 16973</strain>
    </source>
</reference>
<dbReference type="BioCyc" id="PMAR862515-HMP:GMOO-1775-MONOMER"/>
<organism evidence="1 2">
    <name type="scientific">Hoylesella marshii DSM 16973 = JCM 13450</name>
    <dbReference type="NCBI Taxonomy" id="862515"/>
    <lineage>
        <taxon>Bacteria</taxon>
        <taxon>Pseudomonadati</taxon>
        <taxon>Bacteroidota</taxon>
        <taxon>Bacteroidia</taxon>
        <taxon>Bacteroidales</taxon>
        <taxon>Prevotellaceae</taxon>
        <taxon>Hoylesella</taxon>
    </lineage>
</organism>
<name>E0NU97_9BACT</name>
<gene>
    <name evidence="1" type="ORF">HMPREF0658_1750</name>
</gene>
<dbReference type="STRING" id="862515.HMPREF0658_1750"/>
<dbReference type="HOGENOM" id="CLU_2864090_0_0_10"/>